<dbReference type="EMBL" id="JAEFBK010000008">
    <property type="protein sequence ID" value="KAG7578513.1"/>
    <property type="molecule type" value="Genomic_DNA"/>
</dbReference>
<accession>A0A8T2AWJ1</accession>
<organism evidence="2 3">
    <name type="scientific">Arabidopsis thaliana x Arabidopsis arenosa</name>
    <dbReference type="NCBI Taxonomy" id="1240361"/>
    <lineage>
        <taxon>Eukaryota</taxon>
        <taxon>Viridiplantae</taxon>
        <taxon>Streptophyta</taxon>
        <taxon>Embryophyta</taxon>
        <taxon>Tracheophyta</taxon>
        <taxon>Spermatophyta</taxon>
        <taxon>Magnoliopsida</taxon>
        <taxon>eudicotyledons</taxon>
        <taxon>Gunneridae</taxon>
        <taxon>Pentapetalae</taxon>
        <taxon>rosids</taxon>
        <taxon>malvids</taxon>
        <taxon>Brassicales</taxon>
        <taxon>Brassicaceae</taxon>
        <taxon>Camelineae</taxon>
        <taxon>Arabidopsis</taxon>
    </lineage>
</organism>
<dbReference type="Pfam" id="PF24758">
    <property type="entry name" value="LRR_At5g56370"/>
    <property type="match status" value="1"/>
</dbReference>
<feature type="domain" description="F-box" evidence="1">
    <location>
        <begin position="15"/>
        <end position="51"/>
    </location>
</feature>
<dbReference type="InterPro" id="IPR001810">
    <property type="entry name" value="F-box_dom"/>
</dbReference>
<dbReference type="PANTHER" id="PTHR31900">
    <property type="entry name" value="F-BOX/RNI SUPERFAMILY PROTEIN-RELATED"/>
    <property type="match status" value="1"/>
</dbReference>
<dbReference type="Pfam" id="PF08387">
    <property type="entry name" value="FBD"/>
    <property type="match status" value="1"/>
</dbReference>
<protein>
    <submittedName>
        <fullName evidence="2">F-box domain</fullName>
    </submittedName>
</protein>
<dbReference type="PROSITE" id="PS50181">
    <property type="entry name" value="FBOX"/>
    <property type="match status" value="1"/>
</dbReference>
<evidence type="ECO:0000313" key="2">
    <source>
        <dbReference type="EMBL" id="KAG7578513.1"/>
    </source>
</evidence>
<sequence length="442" mass="51153">MAGGSKGLSHQRLKEDRISQLPDPLLTQILNHLTTEEAVRSSVLSTRWRTLWLWVPNLEFSFSKFPSFNAFVSFGNWFFDSDRVSCIDSLKLSIDRNDASYSYLTSWIDALVKRKIQHLYVYRTRGAYPHEMPLSLYSCESLVSLRLYRLTLVDAEFVSLPCLKILRLKDIVFTNEATFERLVSSCPVLEYLKVDVVSNDANVYRVHSRSLKRFRLQRRSSRWFDYSGSGLVIDAPLLCFLRIDDDVSESYTLSDLESNAKLDVSLLCGMWEAKSRTMRSFLTWISRVRDMTICVKTFQLIDRYSKFAPLPQFGYMSSLYLTLIEPDIKQFLIFLGSCPNLKSLILVMRQIDFSKRLCPKVMKRVNISSVPECLLSSLEFVEFKTPICGLAPEMKLVWYFVENSATLKKLTLRLKSHSTKDDFVKEHLKIPRGSTECEIVIL</sequence>
<dbReference type="AlphaFoldDB" id="A0A8T2AWJ1"/>
<dbReference type="Pfam" id="PF00646">
    <property type="entry name" value="F-box"/>
    <property type="match status" value="1"/>
</dbReference>
<dbReference type="InterPro" id="IPR055411">
    <property type="entry name" value="LRR_FXL15/At3g58940/PEG3-like"/>
</dbReference>
<evidence type="ECO:0000313" key="3">
    <source>
        <dbReference type="Proteomes" id="UP000694240"/>
    </source>
</evidence>
<gene>
    <name evidence="2" type="ORF">ISN45_Aa03g026970</name>
</gene>
<proteinExistence type="predicted"/>
<dbReference type="SMART" id="SM00579">
    <property type="entry name" value="FBD"/>
    <property type="match status" value="1"/>
</dbReference>
<name>A0A8T2AWJ1_9BRAS</name>
<comment type="caution">
    <text evidence="2">The sequence shown here is derived from an EMBL/GenBank/DDBJ whole genome shotgun (WGS) entry which is preliminary data.</text>
</comment>
<reference evidence="2 3" key="1">
    <citation type="submission" date="2020-12" db="EMBL/GenBank/DDBJ databases">
        <title>Concerted genomic and epigenomic changes stabilize Arabidopsis allopolyploids.</title>
        <authorList>
            <person name="Chen Z."/>
        </authorList>
    </citation>
    <scope>NUCLEOTIDE SEQUENCE [LARGE SCALE GENOMIC DNA]</scope>
    <source>
        <strain evidence="2">Allo738</strain>
        <tissue evidence="2">Leaf</tissue>
    </source>
</reference>
<dbReference type="PANTHER" id="PTHR31900:SF25">
    <property type="entry name" value="FBD DOMAIN-CONTAINING PROTEIN"/>
    <property type="match status" value="1"/>
</dbReference>
<dbReference type="Proteomes" id="UP000694240">
    <property type="component" value="Chromosome 8"/>
</dbReference>
<dbReference type="InterPro" id="IPR050232">
    <property type="entry name" value="FBL13/AtMIF1-like"/>
</dbReference>
<dbReference type="CDD" id="cd22160">
    <property type="entry name" value="F-box_AtFBL13-like"/>
    <property type="match status" value="1"/>
</dbReference>
<dbReference type="InterPro" id="IPR006566">
    <property type="entry name" value="FBD"/>
</dbReference>
<evidence type="ECO:0000259" key="1">
    <source>
        <dbReference type="PROSITE" id="PS50181"/>
    </source>
</evidence>
<dbReference type="InterPro" id="IPR053781">
    <property type="entry name" value="F-box_AtFBL13-like"/>
</dbReference>
<keyword evidence="3" id="KW-1185">Reference proteome</keyword>